<dbReference type="EMBL" id="JASKHM010000027">
    <property type="protein sequence ID" value="MEQ4486980.1"/>
    <property type="molecule type" value="Genomic_DNA"/>
</dbReference>
<protein>
    <recommendedName>
        <fullName evidence="3">UbiD family decarboxylase</fullName>
    </recommendedName>
</protein>
<reference evidence="1 2" key="1">
    <citation type="journal article" date="2023" name="Genome Announc.">
        <title>Pan-Genome Analyses of the Genus Cohnella and Proposal of the Novel Species Cohnella silvisoli sp. nov., Isolated from Forest Soil.</title>
        <authorList>
            <person name="Wang C."/>
            <person name="Mao L."/>
            <person name="Bao G."/>
            <person name="Zhu H."/>
        </authorList>
    </citation>
    <scope>NUCLEOTIDE SEQUENCE [LARGE SCALE GENOMIC DNA]</scope>
    <source>
        <strain evidence="1 2">NL03-T5-1</strain>
    </source>
</reference>
<dbReference type="RefSeq" id="WP_232190053.1">
    <property type="nucleotide sequence ID" value="NZ_JAIOAP010000026.1"/>
</dbReference>
<evidence type="ECO:0008006" key="3">
    <source>
        <dbReference type="Google" id="ProtNLM"/>
    </source>
</evidence>
<proteinExistence type="predicted"/>
<comment type="caution">
    <text evidence="1">The sequence shown here is derived from an EMBL/GenBank/DDBJ whole genome shotgun (WGS) entry which is preliminary data.</text>
</comment>
<keyword evidence="2" id="KW-1185">Reference proteome</keyword>
<gene>
    <name evidence="1" type="ORF">QJS35_31845</name>
</gene>
<name>A0ABV1L3R0_9BACL</name>
<organism evidence="1 2">
    <name type="scientific">Cohnella silvisoli</name>
    <dbReference type="NCBI Taxonomy" id="2873699"/>
    <lineage>
        <taxon>Bacteria</taxon>
        <taxon>Bacillati</taxon>
        <taxon>Bacillota</taxon>
        <taxon>Bacilli</taxon>
        <taxon>Bacillales</taxon>
        <taxon>Paenibacillaceae</taxon>
        <taxon>Cohnella</taxon>
    </lineage>
</organism>
<sequence>MLNIQEANKALTELVGAAKFERLLQTAAIITDLLMQHGIKPIIVGGLSVEIYTLSGYSTEDIDFVLSGYDKTGEILEQLGFQKLGKNWLHPTVGVSVEVPSNLLAGDYNKVTELQVDDKRVYVIGLEDIVLDRLRKAVHWNSGRDREWGYRLLLMYLEKLELSYMASQFENDSERAEFQIWLDEAANEKNQKPE</sequence>
<evidence type="ECO:0000313" key="2">
    <source>
        <dbReference type="Proteomes" id="UP001493487"/>
    </source>
</evidence>
<dbReference type="InterPro" id="IPR043519">
    <property type="entry name" value="NT_sf"/>
</dbReference>
<dbReference type="SUPFAM" id="SSF81301">
    <property type="entry name" value="Nucleotidyltransferase"/>
    <property type="match status" value="1"/>
</dbReference>
<evidence type="ECO:0000313" key="1">
    <source>
        <dbReference type="EMBL" id="MEQ4486980.1"/>
    </source>
</evidence>
<accession>A0ABV1L3R0</accession>
<dbReference type="Proteomes" id="UP001493487">
    <property type="component" value="Unassembled WGS sequence"/>
</dbReference>